<protein>
    <submittedName>
        <fullName evidence="1">Uncharacterized protein</fullName>
    </submittedName>
</protein>
<proteinExistence type="predicted"/>
<sequence>MKQAKRKKISLEITSLKQAIKSNCIECLCGQKMDCEIAECSLFQYRPYRKCSKIDSDNNF</sequence>
<comment type="caution">
    <text evidence="1">The sequence shown here is derived from an EMBL/GenBank/DDBJ whole genome shotgun (WGS) entry which is preliminary data.</text>
</comment>
<dbReference type="AlphaFoldDB" id="A0A419DAR6"/>
<reference evidence="1 2" key="1">
    <citation type="journal article" date="2017" name="ISME J.">
        <title>Energy and carbon metabolisms in a deep terrestrial subsurface fluid microbial community.</title>
        <authorList>
            <person name="Momper L."/>
            <person name="Jungbluth S.P."/>
            <person name="Lee M.D."/>
            <person name="Amend J.P."/>
        </authorList>
    </citation>
    <scope>NUCLEOTIDE SEQUENCE [LARGE SCALE GENOMIC DNA]</scope>
    <source>
        <strain evidence="1">SURF_29</strain>
    </source>
</reference>
<accession>A0A419DAR6</accession>
<gene>
    <name evidence="1" type="ORF">C4544_05710</name>
</gene>
<evidence type="ECO:0000313" key="1">
    <source>
        <dbReference type="EMBL" id="RJO60239.1"/>
    </source>
</evidence>
<dbReference type="Proteomes" id="UP000285655">
    <property type="component" value="Unassembled WGS sequence"/>
</dbReference>
<name>A0A419DAR6_9BACT</name>
<organism evidence="1 2">
    <name type="scientific">candidate division WS5 bacterium</name>
    <dbReference type="NCBI Taxonomy" id="2093353"/>
    <lineage>
        <taxon>Bacteria</taxon>
        <taxon>candidate division WS5</taxon>
    </lineage>
</organism>
<evidence type="ECO:0000313" key="2">
    <source>
        <dbReference type="Proteomes" id="UP000285655"/>
    </source>
</evidence>
<dbReference type="EMBL" id="QZJW01000050">
    <property type="protein sequence ID" value="RJO60239.1"/>
    <property type="molecule type" value="Genomic_DNA"/>
</dbReference>